<accession>A0A2K2FJ10</accession>
<dbReference type="Proteomes" id="UP000236151">
    <property type="component" value="Unassembled WGS sequence"/>
</dbReference>
<feature type="transmembrane region" description="Helical" evidence="1">
    <location>
        <begin position="183"/>
        <end position="200"/>
    </location>
</feature>
<evidence type="ECO:0000313" key="3">
    <source>
        <dbReference type="Proteomes" id="UP000236151"/>
    </source>
</evidence>
<keyword evidence="1" id="KW-0472">Membrane</keyword>
<organism evidence="2 3">
    <name type="scientific">Clostridium thermosuccinogenes</name>
    <dbReference type="NCBI Taxonomy" id="84032"/>
    <lineage>
        <taxon>Bacteria</taxon>
        <taxon>Bacillati</taxon>
        <taxon>Bacillota</taxon>
        <taxon>Clostridia</taxon>
        <taxon>Eubacteriales</taxon>
        <taxon>Clostridiaceae</taxon>
        <taxon>Clostridium</taxon>
    </lineage>
</organism>
<keyword evidence="1" id="KW-1133">Transmembrane helix</keyword>
<dbReference type="EMBL" id="NIOJ01000007">
    <property type="protein sequence ID" value="PNU00752.1"/>
    <property type="molecule type" value="Genomic_DNA"/>
</dbReference>
<proteinExistence type="predicted"/>
<dbReference type="KEGG" id="cthd:CDO33_06820"/>
<gene>
    <name evidence="2" type="ORF">CDQ84_04810</name>
</gene>
<name>A0A2K2FJ10_9CLOT</name>
<comment type="caution">
    <text evidence="2">The sequence shown here is derived from an EMBL/GenBank/DDBJ whole genome shotgun (WGS) entry which is preliminary data.</text>
</comment>
<sequence>MQDNYRHPVDEKKVKFKPNLLGSGGNNKKWSLIITLVSFFLSASMSVIASNILGNVGILVSFFVVFAIIVINILFDIIGTAVTAADEAPFHAMASRKVYGAKQAIKLIRNADKVSNFCNDVIGDICGVISGTASTYIVLRIAADSESLRGVVINLIMTGMVASFTVGGKAFGKSLAIENSNYIIYKVSIIINFFKLKIKWKRDNKNKRKRK</sequence>
<feature type="transmembrane region" description="Helical" evidence="1">
    <location>
        <begin position="151"/>
        <end position="171"/>
    </location>
</feature>
<protein>
    <submittedName>
        <fullName evidence="2">Mg2+ and Co2+ transporter CorB</fullName>
    </submittedName>
</protein>
<reference evidence="2 3" key="1">
    <citation type="submission" date="2017-06" db="EMBL/GenBank/DDBJ databases">
        <title>Investigating the central metabolism of Clostridium thermosuccinogenes.</title>
        <authorList>
            <person name="Koendjbiharie J.G."/>
            <person name="van Kranenburg R."/>
        </authorList>
    </citation>
    <scope>NUCLEOTIDE SEQUENCE [LARGE SCALE GENOMIC DNA]</scope>
    <source>
        <strain evidence="2 3">DSM 5806</strain>
    </source>
</reference>
<dbReference type="RefSeq" id="WP_103080586.1">
    <property type="nucleotide sequence ID" value="NZ_CP021850.1"/>
</dbReference>
<keyword evidence="3" id="KW-1185">Reference proteome</keyword>
<feature type="transmembrane region" description="Helical" evidence="1">
    <location>
        <begin position="30"/>
        <end position="49"/>
    </location>
</feature>
<evidence type="ECO:0000313" key="2">
    <source>
        <dbReference type="EMBL" id="PNU00752.1"/>
    </source>
</evidence>
<keyword evidence="1" id="KW-0812">Transmembrane</keyword>
<feature type="transmembrane region" description="Helical" evidence="1">
    <location>
        <begin position="56"/>
        <end position="75"/>
    </location>
</feature>
<evidence type="ECO:0000256" key="1">
    <source>
        <dbReference type="SAM" id="Phobius"/>
    </source>
</evidence>
<feature type="transmembrane region" description="Helical" evidence="1">
    <location>
        <begin position="121"/>
        <end position="139"/>
    </location>
</feature>
<dbReference type="AlphaFoldDB" id="A0A2K2FJ10"/>
<dbReference type="OrthoDB" id="2111373at2"/>